<evidence type="ECO:0000256" key="1">
    <source>
        <dbReference type="SAM" id="MobiDB-lite"/>
    </source>
</evidence>
<dbReference type="EMBL" id="JAINUF010000007">
    <property type="protein sequence ID" value="KAJ8354132.1"/>
    <property type="molecule type" value="Genomic_DNA"/>
</dbReference>
<organism evidence="2 3">
    <name type="scientific">Synaphobranchus kaupii</name>
    <name type="common">Kaup's arrowtooth eel</name>
    <dbReference type="NCBI Taxonomy" id="118154"/>
    <lineage>
        <taxon>Eukaryota</taxon>
        <taxon>Metazoa</taxon>
        <taxon>Chordata</taxon>
        <taxon>Craniata</taxon>
        <taxon>Vertebrata</taxon>
        <taxon>Euteleostomi</taxon>
        <taxon>Actinopterygii</taxon>
        <taxon>Neopterygii</taxon>
        <taxon>Teleostei</taxon>
        <taxon>Anguilliformes</taxon>
        <taxon>Synaphobranchidae</taxon>
        <taxon>Synaphobranchus</taxon>
    </lineage>
</organism>
<keyword evidence="3" id="KW-1185">Reference proteome</keyword>
<evidence type="ECO:0000313" key="3">
    <source>
        <dbReference type="Proteomes" id="UP001152622"/>
    </source>
</evidence>
<comment type="caution">
    <text evidence="2">The sequence shown here is derived from an EMBL/GenBank/DDBJ whole genome shotgun (WGS) entry which is preliminary data.</text>
</comment>
<reference evidence="2" key="1">
    <citation type="journal article" date="2023" name="Science">
        <title>Genome structures resolve the early diversification of teleost fishes.</title>
        <authorList>
            <person name="Parey E."/>
            <person name="Louis A."/>
            <person name="Montfort J."/>
            <person name="Bouchez O."/>
            <person name="Roques C."/>
            <person name="Iampietro C."/>
            <person name="Lluch J."/>
            <person name="Castinel A."/>
            <person name="Donnadieu C."/>
            <person name="Desvignes T."/>
            <person name="Floi Bucao C."/>
            <person name="Jouanno E."/>
            <person name="Wen M."/>
            <person name="Mejri S."/>
            <person name="Dirks R."/>
            <person name="Jansen H."/>
            <person name="Henkel C."/>
            <person name="Chen W.J."/>
            <person name="Zahm M."/>
            <person name="Cabau C."/>
            <person name="Klopp C."/>
            <person name="Thompson A.W."/>
            <person name="Robinson-Rechavi M."/>
            <person name="Braasch I."/>
            <person name="Lecointre G."/>
            <person name="Bobe J."/>
            <person name="Postlethwait J.H."/>
            <person name="Berthelot C."/>
            <person name="Roest Crollius H."/>
            <person name="Guiguen Y."/>
        </authorList>
    </citation>
    <scope>NUCLEOTIDE SEQUENCE</scope>
    <source>
        <strain evidence="2">WJC10195</strain>
    </source>
</reference>
<feature type="region of interest" description="Disordered" evidence="1">
    <location>
        <begin position="149"/>
        <end position="177"/>
    </location>
</feature>
<name>A0A9Q1FA83_SYNKA</name>
<gene>
    <name evidence="2" type="ORF">SKAU_G00216990</name>
</gene>
<feature type="compositionally biased region" description="Low complexity" evidence="1">
    <location>
        <begin position="157"/>
        <end position="177"/>
    </location>
</feature>
<dbReference type="AlphaFoldDB" id="A0A9Q1FA83"/>
<accession>A0A9Q1FA83</accession>
<evidence type="ECO:0000313" key="2">
    <source>
        <dbReference type="EMBL" id="KAJ8354132.1"/>
    </source>
</evidence>
<protein>
    <submittedName>
        <fullName evidence="2">Uncharacterized protein</fullName>
    </submittedName>
</protein>
<dbReference type="OrthoDB" id="10652007at2759"/>
<sequence>MLISCGGRNANDESCTPKGFCSAIWSPLSLPEQTLAKYPTPKYLASRTLCYYYMEVENKRAGVFGAGLGGPRRVRGAGGSGSCSARRASLPAFMRRRRTERRTGMTPAVILSLCAPTRDERGLSPGLRSPPRTTGQMGKTECIIYGAEQRGQRGCRRSQGGSDRRTAAAVPRRTVAK</sequence>
<dbReference type="Proteomes" id="UP001152622">
    <property type="component" value="Chromosome 7"/>
</dbReference>
<proteinExistence type="predicted"/>